<evidence type="ECO:0000256" key="4">
    <source>
        <dbReference type="ARBA" id="ARBA00022729"/>
    </source>
</evidence>
<feature type="domain" description="Ribonuclease A-domain" evidence="6">
    <location>
        <begin position="2"/>
        <end position="121"/>
    </location>
</feature>
<dbReference type="GO" id="GO:0005576">
    <property type="term" value="C:extracellular region"/>
    <property type="evidence" value="ECO:0007669"/>
    <property type="project" value="UniProtKB-SubCell"/>
</dbReference>
<dbReference type="KEGG" id="pcw:110219167"/>
<dbReference type="SMART" id="SM00092">
    <property type="entry name" value="RNAse_Pc"/>
    <property type="match status" value="1"/>
</dbReference>
<dbReference type="GO" id="GO:0050830">
    <property type="term" value="P:defense response to Gram-positive bacterium"/>
    <property type="evidence" value="ECO:0007669"/>
    <property type="project" value="TreeGrafter"/>
</dbReference>
<accession>A0A6P5LNE3</accession>
<dbReference type="AlphaFoldDB" id="A0A6P5LNE3"/>
<organism evidence="7 8">
    <name type="scientific">Phascolarctos cinereus</name>
    <name type="common">Koala</name>
    <dbReference type="NCBI Taxonomy" id="38626"/>
    <lineage>
        <taxon>Eukaryota</taxon>
        <taxon>Metazoa</taxon>
        <taxon>Chordata</taxon>
        <taxon>Craniata</taxon>
        <taxon>Vertebrata</taxon>
        <taxon>Euteleostomi</taxon>
        <taxon>Mammalia</taxon>
        <taxon>Metatheria</taxon>
        <taxon>Diprotodontia</taxon>
        <taxon>Phascolarctidae</taxon>
        <taxon>Phascolarctos</taxon>
    </lineage>
</organism>
<evidence type="ECO:0000256" key="3">
    <source>
        <dbReference type="ARBA" id="ARBA00022525"/>
    </source>
</evidence>
<dbReference type="SUPFAM" id="SSF54076">
    <property type="entry name" value="RNase A-like"/>
    <property type="match status" value="1"/>
</dbReference>
<evidence type="ECO:0000256" key="5">
    <source>
        <dbReference type="ARBA" id="ARBA00023157"/>
    </source>
</evidence>
<sequence length="121" mass="14216">MQHWWFPKDSSSNPNVYCDKEMAERVNKHLDFCKYKNDFLHDEIQNIINVCQLPAITCKNGRDRNCHKSSTAIDMTKRILTWKNASYRFRGTVTKARFVVARSPPQPNDPQRDLLLPVHLD</sequence>
<dbReference type="InParanoid" id="A0A6P5LNE3"/>
<proteinExistence type="inferred from homology"/>
<dbReference type="Gene3D" id="3.10.130.10">
    <property type="entry name" value="Ribonuclease A-like domain"/>
    <property type="match status" value="1"/>
</dbReference>
<keyword evidence="4" id="KW-0732">Signal</keyword>
<evidence type="ECO:0000259" key="6">
    <source>
        <dbReference type="SMART" id="SM00092"/>
    </source>
</evidence>
<name>A0A6P5LNE3_PHACI</name>
<protein>
    <submittedName>
        <fullName evidence="8">Ribonuclease K6-like</fullName>
    </submittedName>
</protein>
<keyword evidence="7" id="KW-1185">Reference proteome</keyword>
<reference evidence="8" key="1">
    <citation type="submission" date="2025-08" db="UniProtKB">
        <authorList>
            <consortium name="RefSeq"/>
        </authorList>
    </citation>
    <scope>IDENTIFICATION</scope>
    <source>
        <tissue evidence="8">Spleen</tissue>
    </source>
</reference>
<dbReference type="Proteomes" id="UP000515140">
    <property type="component" value="Unplaced"/>
</dbReference>
<evidence type="ECO:0000313" key="8">
    <source>
        <dbReference type="RefSeq" id="XP_020857994.1"/>
    </source>
</evidence>
<dbReference type="PANTHER" id="PTHR11437">
    <property type="entry name" value="RIBONUCLEASE"/>
    <property type="match status" value="1"/>
</dbReference>
<comment type="similarity">
    <text evidence="2">Belongs to the pancreatic ribonuclease family.</text>
</comment>
<dbReference type="RefSeq" id="XP_020857994.1">
    <property type="nucleotide sequence ID" value="XM_021002335.1"/>
</dbReference>
<dbReference type="Pfam" id="PF00074">
    <property type="entry name" value="RnaseA"/>
    <property type="match status" value="1"/>
</dbReference>
<keyword evidence="5" id="KW-1015">Disulfide bond</keyword>
<gene>
    <name evidence="8" type="primary">LOC110219167</name>
</gene>
<dbReference type="InterPro" id="IPR023412">
    <property type="entry name" value="RNaseA_domain"/>
</dbReference>
<comment type="subcellular location">
    <subcellularLocation>
        <location evidence="1">Secreted</location>
    </subcellularLocation>
</comment>
<dbReference type="InterPro" id="IPR036816">
    <property type="entry name" value="RNaseA-like_dom_sf"/>
</dbReference>
<evidence type="ECO:0000256" key="1">
    <source>
        <dbReference type="ARBA" id="ARBA00004613"/>
    </source>
</evidence>
<dbReference type="InterPro" id="IPR001427">
    <property type="entry name" value="RNaseA"/>
</dbReference>
<dbReference type="GeneID" id="110219167"/>
<dbReference type="PANTHER" id="PTHR11437:SF4">
    <property type="entry name" value="RIBONUCLEASE K6"/>
    <property type="match status" value="1"/>
</dbReference>
<evidence type="ECO:0000313" key="7">
    <source>
        <dbReference type="Proteomes" id="UP000515140"/>
    </source>
</evidence>
<dbReference type="GO" id="GO:0004540">
    <property type="term" value="F:RNA nuclease activity"/>
    <property type="evidence" value="ECO:0007669"/>
    <property type="project" value="TreeGrafter"/>
</dbReference>
<keyword evidence="3" id="KW-0964">Secreted</keyword>
<dbReference type="PRINTS" id="PR00794">
    <property type="entry name" value="RIBONUCLEASE"/>
</dbReference>
<evidence type="ECO:0000256" key="2">
    <source>
        <dbReference type="ARBA" id="ARBA00005600"/>
    </source>
</evidence>
<dbReference type="GO" id="GO:0003676">
    <property type="term" value="F:nucleic acid binding"/>
    <property type="evidence" value="ECO:0007669"/>
    <property type="project" value="InterPro"/>
</dbReference>